<dbReference type="Gene3D" id="3.50.50.60">
    <property type="entry name" value="FAD/NAD(P)-binding domain"/>
    <property type="match status" value="1"/>
</dbReference>
<comment type="caution">
    <text evidence="16">The sequence shown here is derived from an EMBL/GenBank/DDBJ whole genome shotgun (WGS) entry which is preliminary data.</text>
</comment>
<dbReference type="InterPro" id="IPR027477">
    <property type="entry name" value="Succ_DH/fumarate_Rdtase_cat_sf"/>
</dbReference>
<dbReference type="Pfam" id="PF02910">
    <property type="entry name" value="Succ_DH_flav_C"/>
    <property type="match status" value="1"/>
</dbReference>
<dbReference type="InterPro" id="IPR037099">
    <property type="entry name" value="Fum_R/Succ_DH_flav-like_C_sf"/>
</dbReference>
<comment type="subcellular location">
    <subcellularLocation>
        <location evidence="2">Cell inner membrane</location>
        <topology evidence="2">Peripheral membrane protein</topology>
        <orientation evidence="2">Cytoplasmic side</orientation>
    </subcellularLocation>
</comment>
<dbReference type="Proteomes" id="UP000230859">
    <property type="component" value="Unassembled WGS sequence"/>
</dbReference>
<gene>
    <name evidence="16" type="ORF">COV74_02880</name>
</gene>
<evidence type="ECO:0000256" key="5">
    <source>
        <dbReference type="ARBA" id="ARBA00022448"/>
    </source>
</evidence>
<accession>A0A2H0LR70</accession>
<dbReference type="GO" id="GO:0009061">
    <property type="term" value="P:anaerobic respiration"/>
    <property type="evidence" value="ECO:0007669"/>
    <property type="project" value="TreeGrafter"/>
</dbReference>
<feature type="domain" description="Fumarate reductase/succinate dehydrogenase flavoprotein-like C-terminal" evidence="15">
    <location>
        <begin position="454"/>
        <end position="578"/>
    </location>
</feature>
<keyword evidence="8" id="KW-0274">FAD</keyword>
<keyword evidence="7" id="KW-0285">Flavoprotein</keyword>
<evidence type="ECO:0000256" key="8">
    <source>
        <dbReference type="ARBA" id="ARBA00022827"/>
    </source>
</evidence>
<dbReference type="PANTHER" id="PTHR11632:SF53">
    <property type="entry name" value="SUCCINATE DEHYDROGENASE FLAVOPROTEIN SUBUNIT"/>
    <property type="match status" value="1"/>
</dbReference>
<dbReference type="FunFam" id="3.50.50.60:FF:000009">
    <property type="entry name" value="Succinate dehydrogenase flavoprotein subunit"/>
    <property type="match status" value="1"/>
</dbReference>
<evidence type="ECO:0000256" key="3">
    <source>
        <dbReference type="ARBA" id="ARBA00008040"/>
    </source>
</evidence>
<keyword evidence="10" id="KW-0560">Oxidoreductase</keyword>
<dbReference type="Gene3D" id="3.10.20.820">
    <property type="match status" value="1"/>
</dbReference>
<evidence type="ECO:0000256" key="7">
    <source>
        <dbReference type="ARBA" id="ARBA00022630"/>
    </source>
</evidence>
<name>A0A2H0LR70_9BACT</name>
<keyword evidence="5" id="KW-0813">Transport</keyword>
<dbReference type="InterPro" id="IPR036188">
    <property type="entry name" value="FAD/NAD-bd_sf"/>
</dbReference>
<evidence type="ECO:0000256" key="4">
    <source>
        <dbReference type="ARBA" id="ARBA00012792"/>
    </source>
</evidence>
<evidence type="ECO:0000259" key="15">
    <source>
        <dbReference type="Pfam" id="PF02910"/>
    </source>
</evidence>
<evidence type="ECO:0000313" key="16">
    <source>
        <dbReference type="EMBL" id="PIQ86929.1"/>
    </source>
</evidence>
<dbReference type="FunFam" id="3.90.700.10:FF:000004">
    <property type="entry name" value="Succinate dehydrogenase flavoprotein subunit"/>
    <property type="match status" value="1"/>
</dbReference>
<dbReference type="InterPro" id="IPR003953">
    <property type="entry name" value="FAD-dep_OxRdtase_2_FAD-bd"/>
</dbReference>
<dbReference type="InterPro" id="IPR011280">
    <property type="entry name" value="Succ_DH/Fum_Rdt_flav_su"/>
</dbReference>
<evidence type="ECO:0000256" key="1">
    <source>
        <dbReference type="ARBA" id="ARBA00001974"/>
    </source>
</evidence>
<dbReference type="GO" id="GO:0050660">
    <property type="term" value="F:flavin adenine dinucleotide binding"/>
    <property type="evidence" value="ECO:0007669"/>
    <property type="project" value="TreeGrafter"/>
</dbReference>
<proteinExistence type="inferred from homology"/>
<evidence type="ECO:0000259" key="14">
    <source>
        <dbReference type="Pfam" id="PF00890"/>
    </source>
</evidence>
<comment type="similarity">
    <text evidence="3">Belongs to the FAD-dependent oxidoreductase 2 family. FRD/SDH subfamily.</text>
</comment>
<dbReference type="GO" id="GO:0009055">
    <property type="term" value="F:electron transfer activity"/>
    <property type="evidence" value="ECO:0007669"/>
    <property type="project" value="TreeGrafter"/>
</dbReference>
<comment type="cofactor">
    <cofactor evidence="1">
        <name>FAD</name>
        <dbReference type="ChEBI" id="CHEBI:57692"/>
    </cofactor>
</comment>
<dbReference type="Pfam" id="PF00890">
    <property type="entry name" value="FAD_binding_2"/>
    <property type="match status" value="1"/>
</dbReference>
<dbReference type="AlphaFoldDB" id="A0A2H0LR70"/>
<evidence type="ECO:0000256" key="11">
    <source>
        <dbReference type="ARBA" id="ARBA00023136"/>
    </source>
</evidence>
<evidence type="ECO:0000256" key="10">
    <source>
        <dbReference type="ARBA" id="ARBA00023002"/>
    </source>
</evidence>
<protein>
    <recommendedName>
        <fullName evidence="4">succinate dehydrogenase</fullName>
        <ecNumber evidence="4">1.3.5.1</ecNumber>
    </recommendedName>
</protein>
<keyword evidence="11" id="KW-0472">Membrane</keyword>
<dbReference type="GO" id="GO:0008177">
    <property type="term" value="F:succinate dehydrogenase (quinone) activity"/>
    <property type="evidence" value="ECO:0007669"/>
    <property type="project" value="UniProtKB-EC"/>
</dbReference>
<evidence type="ECO:0000256" key="9">
    <source>
        <dbReference type="ARBA" id="ARBA00022982"/>
    </source>
</evidence>
<feature type="active site" description="Proton acceptor" evidence="13">
    <location>
        <position position="286"/>
    </location>
</feature>
<dbReference type="PROSITE" id="PS00504">
    <property type="entry name" value="FRD_SDH_FAD_BINDING"/>
    <property type="match status" value="1"/>
</dbReference>
<sequence length="578" mass="64395">MKSQAKLIVVGGGLAGLMAAIRLAEGGYTVDLFSIVPCRRSHSVCAQGGINASVNTKGEGDSPRMHFEETVYGGDFLANQPLVMGMCEAAPEIVYLLDRLGVAFNRTPEGNLDFRRFGGTRFHRTAFAGSTTGQQMVYALDEQVRRLEAQGLINRFEGWEFLSAVMEEGSRVRGIVAIQLASMEIRAFRADAVIMATGGVGMIFGRSTNSTICTGSAAGALYEQGAWYANGEFIQVHPTAIPGEDKNRLMSEAIRGEGGRVWTYKNGKPWYFLEEMYPKYGNLVPRDIASRAIFKVCRQDKLGVDGKDVVYLDISHLDKNMLTKKLGGVIEIYEKFVGDDPRKVPMRVFPSVHYTMGGLYVTNDHMTNIPGLLAAGECDYQYHGANRLGANSLLSCVYGGQVAARTAIQYVEALESSSESIGAKLFDQEVKKQKDRNDQLMRSRGKENPYHLWEEMAAAMTEHVTVIRKNDGLKAADQKLTELQERVKDVNLNDLSEWTNQPLIFTRELENMLLLARVIAQGALRRDESRGAHYKPDFPERNDKDWLKTTLAAYAPEGPKFSYEKVDISLMKPRERKY</sequence>
<dbReference type="PIRSF" id="PIRSF000171">
    <property type="entry name" value="SDHA_APRA_LASPO"/>
    <property type="match status" value="1"/>
</dbReference>
<dbReference type="PRINTS" id="PR00368">
    <property type="entry name" value="FADPNR"/>
</dbReference>
<feature type="domain" description="FAD-dependent oxidoreductase 2 FAD-binding" evidence="14">
    <location>
        <begin position="7"/>
        <end position="393"/>
    </location>
</feature>
<keyword evidence="9" id="KW-0249">Electron transport</keyword>
<dbReference type="PANTHER" id="PTHR11632">
    <property type="entry name" value="SUCCINATE DEHYDROGENASE 2 FLAVOPROTEIN SUBUNIT"/>
    <property type="match status" value="1"/>
</dbReference>
<dbReference type="NCBIfam" id="TIGR01811">
    <property type="entry name" value="sdhA_Bsu"/>
    <property type="match status" value="1"/>
</dbReference>
<dbReference type="GO" id="GO:0005886">
    <property type="term" value="C:plasma membrane"/>
    <property type="evidence" value="ECO:0007669"/>
    <property type="project" value="UniProtKB-SubCell"/>
</dbReference>
<dbReference type="Gene3D" id="1.20.58.100">
    <property type="entry name" value="Fumarate reductase/succinate dehydrogenase flavoprotein-like, C-terminal domain"/>
    <property type="match status" value="1"/>
</dbReference>
<comment type="catalytic activity">
    <reaction evidence="12">
        <text>a quinone + succinate = fumarate + a quinol</text>
        <dbReference type="Rhea" id="RHEA:40523"/>
        <dbReference type="ChEBI" id="CHEBI:24646"/>
        <dbReference type="ChEBI" id="CHEBI:29806"/>
        <dbReference type="ChEBI" id="CHEBI:30031"/>
        <dbReference type="ChEBI" id="CHEBI:132124"/>
        <dbReference type="EC" id="1.3.5.1"/>
    </reaction>
</comment>
<dbReference type="NCBIfam" id="NF006392">
    <property type="entry name" value="PRK08641.1"/>
    <property type="match status" value="1"/>
</dbReference>
<dbReference type="EMBL" id="PCVY01000024">
    <property type="protein sequence ID" value="PIQ86929.1"/>
    <property type="molecule type" value="Genomic_DNA"/>
</dbReference>
<dbReference type="SUPFAM" id="SSF51905">
    <property type="entry name" value="FAD/NAD(P)-binding domain"/>
    <property type="match status" value="1"/>
</dbReference>
<evidence type="ECO:0000256" key="12">
    <source>
        <dbReference type="ARBA" id="ARBA00049220"/>
    </source>
</evidence>
<evidence type="ECO:0000256" key="2">
    <source>
        <dbReference type="ARBA" id="ARBA00004515"/>
    </source>
</evidence>
<dbReference type="SUPFAM" id="SSF46977">
    <property type="entry name" value="Succinate dehydrogenase/fumarate reductase flavoprotein C-terminal domain"/>
    <property type="match status" value="1"/>
</dbReference>
<reference evidence="16 17" key="1">
    <citation type="submission" date="2017-09" db="EMBL/GenBank/DDBJ databases">
        <title>Depth-based differentiation of microbial function through sediment-hosted aquifers and enrichment of novel symbionts in the deep terrestrial subsurface.</title>
        <authorList>
            <person name="Probst A.J."/>
            <person name="Ladd B."/>
            <person name="Jarett J.K."/>
            <person name="Geller-Mcgrath D.E."/>
            <person name="Sieber C.M."/>
            <person name="Emerson J.B."/>
            <person name="Anantharaman K."/>
            <person name="Thomas B.C."/>
            <person name="Malmstrom R."/>
            <person name="Stieglmeier M."/>
            <person name="Klingl A."/>
            <person name="Woyke T."/>
            <person name="Ryan C.M."/>
            <person name="Banfield J.F."/>
        </authorList>
    </citation>
    <scope>NUCLEOTIDE SEQUENCE [LARGE SCALE GENOMIC DNA]</scope>
    <source>
        <strain evidence="16">CG11_big_fil_rev_8_21_14_0_20_45_26</strain>
    </source>
</reference>
<organism evidence="16 17">
    <name type="scientific">Candidatus Abzuiibacterium crystallinum</name>
    <dbReference type="NCBI Taxonomy" id="1974748"/>
    <lineage>
        <taxon>Bacteria</taxon>
        <taxon>Pseudomonadati</taxon>
        <taxon>Candidatus Omnitrophota</taxon>
        <taxon>Candidatus Abzuiibacterium</taxon>
    </lineage>
</organism>
<dbReference type="EC" id="1.3.5.1" evidence="4"/>
<evidence type="ECO:0000313" key="17">
    <source>
        <dbReference type="Proteomes" id="UP000230859"/>
    </source>
</evidence>
<dbReference type="Gene3D" id="3.90.700.10">
    <property type="entry name" value="Succinate dehydrogenase/fumarate reductase flavoprotein, catalytic domain"/>
    <property type="match status" value="1"/>
</dbReference>
<keyword evidence="6" id="KW-1003">Cell membrane</keyword>
<dbReference type="InterPro" id="IPR030664">
    <property type="entry name" value="SdhA/FrdA/AprA"/>
</dbReference>
<dbReference type="InterPro" id="IPR015939">
    <property type="entry name" value="Fum_Rdtase/Succ_DH_flav-like_C"/>
</dbReference>
<evidence type="ECO:0000256" key="13">
    <source>
        <dbReference type="PIRSR" id="PIRSR000171-1"/>
    </source>
</evidence>
<dbReference type="InterPro" id="IPR003952">
    <property type="entry name" value="FRD_SDH_FAD_BS"/>
</dbReference>
<evidence type="ECO:0000256" key="6">
    <source>
        <dbReference type="ARBA" id="ARBA00022475"/>
    </source>
</evidence>
<dbReference type="SUPFAM" id="SSF56425">
    <property type="entry name" value="Succinate dehydrogenase/fumarate reductase flavoprotein, catalytic domain"/>
    <property type="match status" value="1"/>
</dbReference>